<reference evidence="2 3" key="1">
    <citation type="submission" date="2024-11" db="EMBL/GenBank/DDBJ databases">
        <title>Adaptive evolution of stress response genes in parasites aligns with host niche diversity.</title>
        <authorList>
            <person name="Hahn C."/>
            <person name="Resl P."/>
        </authorList>
    </citation>
    <scope>NUCLEOTIDE SEQUENCE [LARGE SCALE GENOMIC DNA]</scope>
    <source>
        <strain evidence="2">EGGRZ-B1_66</strain>
        <tissue evidence="2">Body</tissue>
    </source>
</reference>
<protein>
    <submittedName>
        <fullName evidence="2">Uncharacterized protein</fullName>
    </submittedName>
</protein>
<accession>A0ABD2QI96</accession>
<evidence type="ECO:0000256" key="1">
    <source>
        <dbReference type="SAM" id="MobiDB-lite"/>
    </source>
</evidence>
<evidence type="ECO:0000313" key="2">
    <source>
        <dbReference type="EMBL" id="KAL3319239.1"/>
    </source>
</evidence>
<evidence type="ECO:0000313" key="3">
    <source>
        <dbReference type="Proteomes" id="UP001626550"/>
    </source>
</evidence>
<keyword evidence="3" id="KW-1185">Reference proteome</keyword>
<comment type="caution">
    <text evidence="2">The sequence shown here is derived from an EMBL/GenBank/DDBJ whole genome shotgun (WGS) entry which is preliminary data.</text>
</comment>
<organism evidence="2 3">
    <name type="scientific">Cichlidogyrus casuarinus</name>
    <dbReference type="NCBI Taxonomy" id="1844966"/>
    <lineage>
        <taxon>Eukaryota</taxon>
        <taxon>Metazoa</taxon>
        <taxon>Spiralia</taxon>
        <taxon>Lophotrochozoa</taxon>
        <taxon>Platyhelminthes</taxon>
        <taxon>Monogenea</taxon>
        <taxon>Monopisthocotylea</taxon>
        <taxon>Dactylogyridea</taxon>
        <taxon>Ancyrocephalidae</taxon>
        <taxon>Cichlidogyrus</taxon>
    </lineage>
</organism>
<dbReference type="Proteomes" id="UP001626550">
    <property type="component" value="Unassembled WGS sequence"/>
</dbReference>
<feature type="compositionally biased region" description="Low complexity" evidence="1">
    <location>
        <begin position="108"/>
        <end position="117"/>
    </location>
</feature>
<proteinExistence type="predicted"/>
<dbReference type="AlphaFoldDB" id="A0ABD2QI96"/>
<sequence length="181" mass="19930">MGIFLVQELSQSDAGEEELGPGYGNARRRSNPFQETAAALRRSRRKASHRWRSITRNMKPKGSNSGKHSPLRAAQSTGNIVKLPQPEFEQPCYASVNGQARSEPLYNSDFSDSSSRISSEDVVRPLQLEQSGDEAQDPLPPPPPLEVETEPHTATLRTAKEQAPKPTVSPLYTALLVFSSF</sequence>
<gene>
    <name evidence="2" type="ORF">Ciccas_002095</name>
</gene>
<feature type="region of interest" description="Disordered" evidence="1">
    <location>
        <begin position="1"/>
        <end position="165"/>
    </location>
</feature>
<dbReference type="EMBL" id="JBJKFK010000156">
    <property type="protein sequence ID" value="KAL3319239.1"/>
    <property type="molecule type" value="Genomic_DNA"/>
</dbReference>
<name>A0ABD2QI96_9PLAT</name>
<feature type="compositionally biased region" description="Basic residues" evidence="1">
    <location>
        <begin position="41"/>
        <end position="53"/>
    </location>
</feature>